<keyword evidence="2" id="KW-1185">Reference proteome</keyword>
<proteinExistence type="predicted"/>
<name>A0ABV3PG44_9HYPH</name>
<comment type="caution">
    <text evidence="1">The sequence shown here is derived from an EMBL/GenBank/DDBJ whole genome shotgun (WGS) entry which is preliminary data.</text>
</comment>
<dbReference type="EMBL" id="JBFNQD010000001">
    <property type="protein sequence ID" value="MEW9304591.1"/>
    <property type="molecule type" value="Genomic_DNA"/>
</dbReference>
<evidence type="ECO:0000313" key="1">
    <source>
        <dbReference type="EMBL" id="MEW9304591.1"/>
    </source>
</evidence>
<sequence length="117" mass="13626">MRRNELRASGIDYGWPHQIRIPQETCGGRNYDVVHGFCRDEGLSLCPRGHSVSRDAVHYSVFCFAEREHAERFQERFGGEWFDRKTWNDEERAAYMARKGLHKVRGRWVPISKSAGG</sequence>
<organism evidence="1 2">
    <name type="scientific">Labrys neptuniae</name>
    <dbReference type="NCBI Taxonomy" id="376174"/>
    <lineage>
        <taxon>Bacteria</taxon>
        <taxon>Pseudomonadati</taxon>
        <taxon>Pseudomonadota</taxon>
        <taxon>Alphaproteobacteria</taxon>
        <taxon>Hyphomicrobiales</taxon>
        <taxon>Xanthobacteraceae</taxon>
        <taxon>Labrys</taxon>
    </lineage>
</organism>
<accession>A0ABV3PG44</accession>
<evidence type="ECO:0000313" key="2">
    <source>
        <dbReference type="Proteomes" id="UP001555786"/>
    </source>
</evidence>
<gene>
    <name evidence="1" type="ORF">ABXS05_03510</name>
</gene>
<protein>
    <submittedName>
        <fullName evidence="1">Uncharacterized protein</fullName>
    </submittedName>
</protein>
<dbReference type="RefSeq" id="WP_367622947.1">
    <property type="nucleotide sequence ID" value="NZ_JBFNQD010000001.1"/>
</dbReference>
<dbReference type="Proteomes" id="UP001555786">
    <property type="component" value="Unassembled WGS sequence"/>
</dbReference>
<reference evidence="1 2" key="1">
    <citation type="submission" date="2024-07" db="EMBL/GenBank/DDBJ databases">
        <title>Description of Labrys sedimenti sp. nov., isolated from a diclofenac-degrading enrichment culture.</title>
        <authorList>
            <person name="Tancsics A."/>
            <person name="Csepanyi A."/>
        </authorList>
    </citation>
    <scope>NUCLEOTIDE SEQUENCE [LARGE SCALE GENOMIC DNA]</scope>
    <source>
        <strain evidence="1 2">LMG 23578</strain>
    </source>
</reference>